<evidence type="ECO:0000256" key="4">
    <source>
        <dbReference type="ARBA" id="ARBA00023235"/>
    </source>
</evidence>
<dbReference type="Proteomes" id="UP000265703">
    <property type="component" value="Unassembled WGS sequence"/>
</dbReference>
<evidence type="ECO:0000313" key="9">
    <source>
        <dbReference type="Proteomes" id="UP000265703"/>
    </source>
</evidence>
<keyword evidence="3 6" id="KW-0697">Rotamase</keyword>
<evidence type="ECO:0000256" key="5">
    <source>
        <dbReference type="ARBA" id="ARBA00038106"/>
    </source>
</evidence>
<evidence type="ECO:0000256" key="6">
    <source>
        <dbReference type="PROSITE-ProRule" id="PRU00277"/>
    </source>
</evidence>
<dbReference type="Pfam" id="PF00254">
    <property type="entry name" value="FKBP_C"/>
    <property type="match status" value="1"/>
</dbReference>
<dbReference type="InterPro" id="IPR050689">
    <property type="entry name" value="FKBP-type_PPIase"/>
</dbReference>
<proteinExistence type="inferred from homology"/>
<feature type="domain" description="PPIase FKBP-type" evidence="7">
    <location>
        <begin position="20"/>
        <end position="115"/>
    </location>
</feature>
<dbReference type="SUPFAM" id="SSF54534">
    <property type="entry name" value="FKBP-like"/>
    <property type="match status" value="1"/>
</dbReference>
<keyword evidence="9" id="KW-1185">Reference proteome</keyword>
<dbReference type="PROSITE" id="PS50059">
    <property type="entry name" value="FKBP_PPIASE"/>
    <property type="match status" value="1"/>
</dbReference>
<dbReference type="PANTHER" id="PTHR10516">
    <property type="entry name" value="PEPTIDYL-PROLYL CIS-TRANS ISOMERASE"/>
    <property type="match status" value="1"/>
</dbReference>
<reference evidence="8 9" key="1">
    <citation type="submission" date="2018-06" db="EMBL/GenBank/DDBJ databases">
        <title>Comparative genomics reveals the genomic features of Rhizophagus irregularis, R. cerebriforme, R. diaphanum and Gigaspora rosea, and their symbiotic lifestyle signature.</title>
        <authorList>
            <person name="Morin E."/>
            <person name="San Clemente H."/>
            <person name="Chen E.C.H."/>
            <person name="De La Providencia I."/>
            <person name="Hainaut M."/>
            <person name="Kuo A."/>
            <person name="Kohler A."/>
            <person name="Murat C."/>
            <person name="Tang N."/>
            <person name="Roy S."/>
            <person name="Loubradou J."/>
            <person name="Henrissat B."/>
            <person name="Grigoriev I.V."/>
            <person name="Corradi N."/>
            <person name="Roux C."/>
            <person name="Martin F.M."/>
        </authorList>
    </citation>
    <scope>NUCLEOTIDE SEQUENCE [LARGE SCALE GENOMIC DNA]</scope>
    <source>
        <strain evidence="8 9">DAOM 227022</strain>
    </source>
</reference>
<protein>
    <recommendedName>
        <fullName evidence="2 6">peptidylprolyl isomerase</fullName>
        <ecNumber evidence="2 6">5.2.1.8</ecNumber>
    </recommendedName>
</protein>
<dbReference type="EC" id="5.2.1.8" evidence="2 6"/>
<comment type="similarity">
    <text evidence="5">Belongs to the FKBP-type PPIase family. FKBP1 subfamily.</text>
</comment>
<dbReference type="GO" id="GO:0005737">
    <property type="term" value="C:cytoplasm"/>
    <property type="evidence" value="ECO:0007669"/>
    <property type="project" value="TreeGrafter"/>
</dbReference>
<dbReference type="STRING" id="658196.A0A397S371"/>
<gene>
    <name evidence="8" type="ORF">C1645_882748</name>
</gene>
<evidence type="ECO:0000256" key="2">
    <source>
        <dbReference type="ARBA" id="ARBA00013194"/>
    </source>
</evidence>
<evidence type="ECO:0000313" key="8">
    <source>
        <dbReference type="EMBL" id="RIA79256.1"/>
    </source>
</evidence>
<dbReference type="EMBL" id="QKYT01001420">
    <property type="protein sequence ID" value="RIA79256.1"/>
    <property type="molecule type" value="Genomic_DNA"/>
</dbReference>
<sequence length="119" mass="12884">MGVDLTISKDGDEVNFPKRGDEVTIHYSGYLKTKSGNNIRGKKFDSSVDRGDPFKCKIGVGQVIRGWDEAIPKLSLGTKATLDISSDYAYGKSGFGSVIPPNSDLIFDIELLGINNLKA</sequence>
<dbReference type="FunFam" id="3.10.50.40:FF:000025">
    <property type="entry name" value="Peptidylprolyl isomerase"/>
    <property type="match status" value="1"/>
</dbReference>
<accession>A0A397S371</accession>
<dbReference type="OrthoDB" id="1902587at2759"/>
<organism evidence="8 9">
    <name type="scientific">Glomus cerebriforme</name>
    <dbReference type="NCBI Taxonomy" id="658196"/>
    <lineage>
        <taxon>Eukaryota</taxon>
        <taxon>Fungi</taxon>
        <taxon>Fungi incertae sedis</taxon>
        <taxon>Mucoromycota</taxon>
        <taxon>Glomeromycotina</taxon>
        <taxon>Glomeromycetes</taxon>
        <taxon>Glomerales</taxon>
        <taxon>Glomeraceae</taxon>
        <taxon>Glomus</taxon>
    </lineage>
</organism>
<dbReference type="PANTHER" id="PTHR10516:SF443">
    <property type="entry name" value="FK506-BINDING PROTEIN 59-RELATED"/>
    <property type="match status" value="1"/>
</dbReference>
<evidence type="ECO:0000256" key="1">
    <source>
        <dbReference type="ARBA" id="ARBA00000971"/>
    </source>
</evidence>
<dbReference type="AlphaFoldDB" id="A0A397S371"/>
<name>A0A397S371_9GLOM</name>
<dbReference type="GO" id="GO:0003755">
    <property type="term" value="F:peptidyl-prolyl cis-trans isomerase activity"/>
    <property type="evidence" value="ECO:0007669"/>
    <property type="project" value="UniProtKB-KW"/>
</dbReference>
<keyword evidence="4 6" id="KW-0413">Isomerase</keyword>
<dbReference type="Gene3D" id="3.10.50.40">
    <property type="match status" value="1"/>
</dbReference>
<evidence type="ECO:0000259" key="7">
    <source>
        <dbReference type="PROSITE" id="PS50059"/>
    </source>
</evidence>
<evidence type="ECO:0000256" key="3">
    <source>
        <dbReference type="ARBA" id="ARBA00023110"/>
    </source>
</evidence>
<dbReference type="InterPro" id="IPR046357">
    <property type="entry name" value="PPIase_dom_sf"/>
</dbReference>
<comment type="catalytic activity">
    <reaction evidence="1 6">
        <text>[protein]-peptidylproline (omega=180) = [protein]-peptidylproline (omega=0)</text>
        <dbReference type="Rhea" id="RHEA:16237"/>
        <dbReference type="Rhea" id="RHEA-COMP:10747"/>
        <dbReference type="Rhea" id="RHEA-COMP:10748"/>
        <dbReference type="ChEBI" id="CHEBI:83833"/>
        <dbReference type="ChEBI" id="CHEBI:83834"/>
        <dbReference type="EC" id="5.2.1.8"/>
    </reaction>
</comment>
<comment type="caution">
    <text evidence="8">The sequence shown here is derived from an EMBL/GenBank/DDBJ whole genome shotgun (WGS) entry which is preliminary data.</text>
</comment>
<dbReference type="InterPro" id="IPR001179">
    <property type="entry name" value="PPIase_FKBP_dom"/>
</dbReference>